<dbReference type="EnsemblMetazoa" id="MDOA002142-RE">
    <property type="protein sequence ID" value="MDOA002142-PE"/>
    <property type="gene ID" value="MDOA002142"/>
</dbReference>
<evidence type="ECO:0000256" key="2">
    <source>
        <dbReference type="ARBA" id="ARBA00004300"/>
    </source>
</evidence>
<reference evidence="17" key="1">
    <citation type="submission" date="2020-05" db="UniProtKB">
        <authorList>
            <consortium name="EnsemblMetazoa"/>
        </authorList>
    </citation>
    <scope>IDENTIFICATION</scope>
    <source>
        <strain evidence="17">Aabys</strain>
    </source>
</reference>
<organism evidence="17">
    <name type="scientific">Musca domestica</name>
    <name type="common">House fly</name>
    <dbReference type="NCBI Taxonomy" id="7370"/>
    <lineage>
        <taxon>Eukaryota</taxon>
        <taxon>Metazoa</taxon>
        <taxon>Ecdysozoa</taxon>
        <taxon>Arthropoda</taxon>
        <taxon>Hexapoda</taxon>
        <taxon>Insecta</taxon>
        <taxon>Pterygota</taxon>
        <taxon>Neoptera</taxon>
        <taxon>Endopterygota</taxon>
        <taxon>Diptera</taxon>
        <taxon>Brachycera</taxon>
        <taxon>Muscomorpha</taxon>
        <taxon>Muscoidea</taxon>
        <taxon>Muscidae</taxon>
        <taxon>Musca</taxon>
    </lineage>
</organism>
<evidence type="ECO:0000256" key="11">
    <source>
        <dbReference type="ARBA" id="ARBA00022801"/>
    </source>
</evidence>
<dbReference type="GO" id="GO:0016579">
    <property type="term" value="P:protein deubiquitination"/>
    <property type="evidence" value="ECO:0007669"/>
    <property type="project" value="InterPro"/>
</dbReference>
<dbReference type="VEuPathDB" id="VectorBase:MDOA002142"/>
<dbReference type="PANTHER" id="PTHR11830">
    <property type="entry name" value="40S RIBOSOMAL PROTEIN S3A"/>
    <property type="match status" value="1"/>
</dbReference>
<evidence type="ECO:0000256" key="14">
    <source>
        <dbReference type="SAM" id="MobiDB-lite"/>
    </source>
</evidence>
<dbReference type="PROSITE" id="PS50245">
    <property type="entry name" value="CAP_GLY_2"/>
    <property type="match status" value="1"/>
</dbReference>
<evidence type="ECO:0000256" key="6">
    <source>
        <dbReference type="ARBA" id="ARBA00022490"/>
    </source>
</evidence>
<dbReference type="GO" id="GO:0048471">
    <property type="term" value="C:perinuclear region of cytoplasm"/>
    <property type="evidence" value="ECO:0007669"/>
    <property type="project" value="UniProtKB-SubCell"/>
</dbReference>
<keyword evidence="12" id="KW-0788">Thiol protease</keyword>
<evidence type="ECO:0000256" key="3">
    <source>
        <dbReference type="ARBA" id="ARBA00004556"/>
    </source>
</evidence>
<feature type="region of interest" description="Disordered" evidence="14">
    <location>
        <begin position="239"/>
        <end position="296"/>
    </location>
</feature>
<keyword evidence="9" id="KW-0479">Metal-binding</keyword>
<dbReference type="GO" id="GO:0005813">
    <property type="term" value="C:centrosome"/>
    <property type="evidence" value="ECO:0007669"/>
    <property type="project" value="UniProtKB-SubCell"/>
</dbReference>
<protein>
    <recommendedName>
        <fullName evidence="5">ubiquitinyl hydrolase 1</fullName>
        <ecNumber evidence="5">3.4.19.12</ecNumber>
    </recommendedName>
</protein>
<dbReference type="SMART" id="SM01052">
    <property type="entry name" value="CAP_GLY"/>
    <property type="match status" value="1"/>
</dbReference>
<dbReference type="STRING" id="7370.A0A1I8M7V3"/>
<keyword evidence="7" id="KW-0597">Phosphoprotein</keyword>
<dbReference type="EC" id="3.4.19.12" evidence="5"/>
<keyword evidence="8" id="KW-0645">Protease</keyword>
<keyword evidence="13" id="KW-0862">Zinc</keyword>
<dbReference type="GO" id="GO:0004843">
    <property type="term" value="F:cysteine-type deubiquitinase activity"/>
    <property type="evidence" value="ECO:0007669"/>
    <property type="project" value="UniProtKB-EC"/>
</dbReference>
<feature type="compositionally biased region" description="Low complexity" evidence="14">
    <location>
        <begin position="317"/>
        <end position="327"/>
    </location>
</feature>
<proteinExistence type="inferred from homology"/>
<dbReference type="GO" id="GO:0006508">
    <property type="term" value="P:proteolysis"/>
    <property type="evidence" value="ECO:0007669"/>
    <property type="project" value="UniProtKB-KW"/>
</dbReference>
<dbReference type="GO" id="GO:0046872">
    <property type="term" value="F:metal ion binding"/>
    <property type="evidence" value="ECO:0007669"/>
    <property type="project" value="UniProtKB-KW"/>
</dbReference>
<feature type="compositionally biased region" description="Basic and acidic residues" evidence="14">
    <location>
        <begin position="253"/>
        <end position="264"/>
    </location>
</feature>
<dbReference type="InterPro" id="IPR028889">
    <property type="entry name" value="USP"/>
</dbReference>
<evidence type="ECO:0000259" key="16">
    <source>
        <dbReference type="PROSITE" id="PS50245"/>
    </source>
</evidence>
<gene>
    <name evidence="17" type="primary">101889912</name>
</gene>
<dbReference type="FunFam" id="3.90.70.10:FF:000009">
    <property type="entry name" value="Putative ubiquitin carboxyl-terminal hydrolase CYLD"/>
    <property type="match status" value="1"/>
</dbReference>
<evidence type="ECO:0000256" key="9">
    <source>
        <dbReference type="ARBA" id="ARBA00022723"/>
    </source>
</evidence>
<dbReference type="InterPro" id="IPR001394">
    <property type="entry name" value="Peptidase_C19_UCH"/>
</dbReference>
<name>A0A1I8M7V3_MUSDO</name>
<keyword evidence="10" id="KW-0833">Ubl conjugation pathway</keyword>
<dbReference type="SUPFAM" id="SSF74924">
    <property type="entry name" value="Cap-Gly domain"/>
    <property type="match status" value="1"/>
</dbReference>
<feature type="domain" description="CAP-Gly" evidence="16">
    <location>
        <begin position="570"/>
        <end position="617"/>
    </location>
</feature>
<evidence type="ECO:0000259" key="15">
    <source>
        <dbReference type="PROSITE" id="PS50235"/>
    </source>
</evidence>
<dbReference type="Gene3D" id="3.90.70.10">
    <property type="entry name" value="Cysteine proteinases"/>
    <property type="match status" value="1"/>
</dbReference>
<evidence type="ECO:0000256" key="13">
    <source>
        <dbReference type="ARBA" id="ARBA00022833"/>
    </source>
</evidence>
<comment type="catalytic activity">
    <reaction evidence="1">
        <text>Thiol-dependent hydrolysis of ester, thioester, amide, peptide and isopeptide bonds formed by the C-terminal Gly of ubiquitin (a 76-residue protein attached to proteins as an intracellular targeting signal).</text>
        <dbReference type="EC" id="3.4.19.12"/>
    </reaction>
</comment>
<evidence type="ECO:0000256" key="10">
    <source>
        <dbReference type="ARBA" id="ARBA00022786"/>
    </source>
</evidence>
<dbReference type="InterPro" id="IPR038765">
    <property type="entry name" value="Papain-like_cys_pep_sf"/>
</dbReference>
<comment type="subcellular location">
    <subcellularLocation>
        <location evidence="2">Cytoplasm</location>
        <location evidence="2">Cytoskeleton</location>
        <location evidence="2">Microtubule organizing center</location>
        <location evidence="2">Centrosome</location>
    </subcellularLocation>
    <subcellularLocation>
        <location evidence="3">Cytoplasm</location>
        <location evidence="3">Perinuclear region</location>
    </subcellularLocation>
</comment>
<feature type="region of interest" description="Disordered" evidence="14">
    <location>
        <begin position="412"/>
        <end position="488"/>
    </location>
</feature>
<evidence type="ECO:0000313" key="17">
    <source>
        <dbReference type="EnsemblMetazoa" id="MDOA002142-PE"/>
    </source>
</evidence>
<evidence type="ECO:0000256" key="4">
    <source>
        <dbReference type="ARBA" id="ARBA00009085"/>
    </source>
</evidence>
<dbReference type="Pfam" id="PF00443">
    <property type="entry name" value="UCH"/>
    <property type="match status" value="1"/>
</dbReference>
<keyword evidence="6" id="KW-0963">Cytoplasm</keyword>
<comment type="similarity">
    <text evidence="4">Belongs to the peptidase C19 family.</text>
</comment>
<evidence type="ECO:0000256" key="8">
    <source>
        <dbReference type="ARBA" id="ARBA00022670"/>
    </source>
</evidence>
<accession>A0A1I8M7V3</accession>
<dbReference type="PROSITE" id="PS50235">
    <property type="entry name" value="USP_3"/>
    <property type="match status" value="1"/>
</dbReference>
<dbReference type="Gene3D" id="2.30.30.190">
    <property type="entry name" value="CAP Gly-rich-like domain"/>
    <property type="match status" value="1"/>
</dbReference>
<dbReference type="OrthoDB" id="6287070at2759"/>
<evidence type="ECO:0000256" key="12">
    <source>
        <dbReference type="ARBA" id="ARBA00022807"/>
    </source>
</evidence>
<dbReference type="RefSeq" id="XP_011290266.2">
    <property type="nucleotide sequence ID" value="XM_011291964.3"/>
</dbReference>
<feature type="domain" description="USP" evidence="15">
    <location>
        <begin position="693"/>
        <end position="1052"/>
    </location>
</feature>
<keyword evidence="11" id="KW-0378">Hydrolase</keyword>
<dbReference type="AlphaFoldDB" id="A0A1I8M7V3"/>
<feature type="region of interest" description="Disordered" evidence="14">
    <location>
        <begin position="312"/>
        <end position="344"/>
    </location>
</feature>
<dbReference type="InterPro" id="IPR036859">
    <property type="entry name" value="CAP-Gly_dom_sf"/>
</dbReference>
<dbReference type="Pfam" id="PF01302">
    <property type="entry name" value="CAP_GLY"/>
    <property type="match status" value="1"/>
</dbReference>
<evidence type="ECO:0000256" key="5">
    <source>
        <dbReference type="ARBA" id="ARBA00012759"/>
    </source>
</evidence>
<dbReference type="VEuPathDB" id="VectorBase:MDOMA2_008974"/>
<evidence type="ECO:0000256" key="7">
    <source>
        <dbReference type="ARBA" id="ARBA00022553"/>
    </source>
</evidence>
<dbReference type="SUPFAM" id="SSF54001">
    <property type="entry name" value="Cysteine proteinases"/>
    <property type="match status" value="1"/>
</dbReference>
<dbReference type="InterPro" id="IPR000938">
    <property type="entry name" value="CAP-Gly_domain"/>
</dbReference>
<dbReference type="CDD" id="cd02670">
    <property type="entry name" value="Peptidase_C19N"/>
    <property type="match status" value="1"/>
</dbReference>
<dbReference type="SMR" id="A0A1I8M7V3"/>
<sequence length="1058" mass="118418">MDGCTISKYAVVNRSSKLRLHYSSDVPPEKGVGANGCSDEFTVPAGTLIKIYQWKGPVSVGSKIYSTVQVLDLISQLPIYENLYECPQANLTKVPENLWPFVISIVDPDERLRMIKNTEHCKWISYLKVNDFVSVKGEVFSNSAQRFDCIVRYIGPVRELQPVGYFFALELLHLDSGPSPQADKIPFCGVYMQCESQLAIFATANWVTPIPKDIQKKFSTREFLSETFEKFKSAIGPSSALTGGGLSRSISPKPDKKPKNKQKEASATFYDTLCDTPSSKPKEMDSKNDNSSVMTADNEEFKQTVENYERSLERRTTNTVQTQTQPQSGILKNKRTDQTKPSSVLNMGDRDIVVIDNTDIDESTRNEGEVIVLDKTRQDVDLVELLGSDWPKTAGDAAAILNKQKLQNSTLTRQSSVVGGGGACSNGSSNTGNQKHNRNKSSNPLSHIVGGNTKKMNDFSVSSNKNVDRKPQKSHKKKERGRSCASPQIPYENNITIANQPIYANTPTDDMIATDVYESPVLLPTVLDGNFSESSPLPEIPGTGLGVGSMVEVNMPDESGHLYGVIRWIGVPPGVKSIMVGIELEDDYIDKQLLTTDGGFNGISLFKCPAGRGLFVESHQCSSDRRFTAEEGADGNDVSVINNNNNYKTKQQNVIPDEPQTFGHMDCPIVPGAIAPIKCFGLNDLEELCGKFKGIQGHHNSCYLDVTLFSMFAFTPVFDAVLYRSPDKEDISHYTEVQTVLREEIVNPLRKHMFVRADRVMKLRQLLDKLSSVSGLTSEEKDPEEFLNCLLAQILRAEPFLKLNSGQDAYYYQLFVEKDDRLSFPSVQQLFEQSFFTSDIKLKEVPSCLIIQMPRFGKNYKMYPRILPSQVLDVTDIIEDSPRQCSVCGKLAEFECRDCFGVLQSGVGLESTSFCPKCLETVHMHVKRRKHKHRKLSVPQDFRVMADHIMTVPRLYMELFAVVCIETSHYVAFVKAGSGPDAPWCFFDSMADRKGEQNGYNIPEMITVPDLPQWLSEEGSRIVNEISSNDKMLPEHAKRLFCDAYMCMYQSTDVMMYR</sequence>
<evidence type="ECO:0000256" key="1">
    <source>
        <dbReference type="ARBA" id="ARBA00000707"/>
    </source>
</evidence>
<dbReference type="KEGG" id="mde:101889912"/>